<feature type="active site" evidence="11">
    <location>
        <position position="72"/>
    </location>
</feature>
<dbReference type="PROSITE" id="PS00438">
    <property type="entry name" value="CATALASE_2"/>
    <property type="match status" value="1"/>
</dbReference>
<dbReference type="InterPro" id="IPR020835">
    <property type="entry name" value="Catalase_sf"/>
</dbReference>
<dbReference type="Gene3D" id="2.40.180.10">
    <property type="entry name" value="Catalase core domain"/>
    <property type="match status" value="1"/>
</dbReference>
<dbReference type="Pfam" id="PF06628">
    <property type="entry name" value="Catalase-rel"/>
    <property type="match status" value="1"/>
</dbReference>
<evidence type="ECO:0000256" key="11">
    <source>
        <dbReference type="PIRSR" id="PIRSR038927-1"/>
    </source>
</evidence>
<dbReference type="GO" id="GO:0020037">
    <property type="term" value="F:heme binding"/>
    <property type="evidence" value="ECO:0007669"/>
    <property type="project" value="UniProtKB-UniRule"/>
</dbReference>
<evidence type="ECO:0000256" key="2">
    <source>
        <dbReference type="ARBA" id="ARBA00005329"/>
    </source>
</evidence>
<dbReference type="PANTHER" id="PTHR42821:SF3">
    <property type="entry name" value="CATALASE B"/>
    <property type="match status" value="1"/>
</dbReference>
<evidence type="ECO:0000256" key="3">
    <source>
        <dbReference type="ARBA" id="ARBA00012314"/>
    </source>
</evidence>
<feature type="active site" evidence="11">
    <location>
        <position position="145"/>
    </location>
</feature>
<evidence type="ECO:0000313" key="18">
    <source>
        <dbReference type="Proteomes" id="UP000716291"/>
    </source>
</evidence>
<dbReference type="InterPro" id="IPR029062">
    <property type="entry name" value="Class_I_gatase-like"/>
</dbReference>
<comment type="caution">
    <text evidence="17">The sequence shown here is derived from an EMBL/GenBank/DDBJ whole genome shotgun (WGS) entry which is preliminary data.</text>
</comment>
<keyword evidence="8 10" id="KW-0408">Iron</keyword>
<dbReference type="PANTHER" id="PTHR42821">
    <property type="entry name" value="CATALASE"/>
    <property type="match status" value="1"/>
</dbReference>
<dbReference type="InterPro" id="IPR002226">
    <property type="entry name" value="Catalase_haem_BS"/>
</dbReference>
<feature type="domain" description="Catalase core" evidence="16">
    <location>
        <begin position="26"/>
        <end position="413"/>
    </location>
</feature>
<evidence type="ECO:0000256" key="6">
    <source>
        <dbReference type="ARBA" id="ARBA00022723"/>
    </source>
</evidence>
<dbReference type="AlphaFoldDB" id="A0A9P6X954"/>
<keyword evidence="9 10" id="KW-0376">Hydrogen peroxide</keyword>
<dbReference type="GO" id="GO:0005829">
    <property type="term" value="C:cytosol"/>
    <property type="evidence" value="ECO:0007669"/>
    <property type="project" value="TreeGrafter"/>
</dbReference>
<dbReference type="Pfam" id="PF00199">
    <property type="entry name" value="Catalase"/>
    <property type="match status" value="1"/>
</dbReference>
<evidence type="ECO:0000259" key="16">
    <source>
        <dbReference type="SMART" id="SM01060"/>
    </source>
</evidence>
<feature type="cross-link" description="3'-histidyl-3-tyrosine (His-Tyr)" evidence="13">
    <location>
        <begin position="336"/>
        <end position="359"/>
    </location>
</feature>
<dbReference type="GO" id="GO:0004096">
    <property type="term" value="F:catalase activity"/>
    <property type="evidence" value="ECO:0007669"/>
    <property type="project" value="UniProtKB-UniRule"/>
</dbReference>
<dbReference type="Gene3D" id="1.20.1370.20">
    <property type="match status" value="1"/>
</dbReference>
<sequence length="710" mass="80178">MSNIQDKTPPITNVDTKIDSKGTQETTQFGVKVDSRDSLTAGERGALLLEDFVYREKMTHFDHERIPERVVHARGFGVHGYFQTYKNWSRLTCANFLCDPSKKTPVFVRFSTVLGNRGSPDCVRDVRGFATRFYTDEGNFDLVGNVIAPFFVQDPSKFVDLIHAGKPEPDRDIPQAATAHNSTYDFFAQQPETAHTVMWVLSGRGTPKSFRQVEGFGVNTFRLINEQGQWVFVKFHWKPLQGLNNLEWDEAQKLNGKDPDFHRNDMYNSIDNGHFPEYELGVQIIPEEDEEKFEFDILDATKIWPESLIPVTTLGKMVLNRTPDDFFGETEQVTYHMGHVVRGIGFTDDPLLQGRLFSYIDTQINRMNSVNFHQLPINRPVVPVHNVNREGFMNFNCHKGAVNYFPNTMQGNTPAPAAPKDGGYIEVPQKINGVKQRGKHGKKLEFYSQAQLFYNSLTTAEQQQVVNNFRFELGRCNNFQVRENYVKLLNHVDHNLARRVANGIGVKPPEKPDVENKKQTSVGLSIDNYKRPNHIRGKTVAIVVAPGIDVIQANGMYKFLSDEGAVVDFVGPTPGEVDGMPVTRTFLTSPSVFYDAVFVPTGEVSTFESLMEPHPAFPYGEPVQFVLDCYRHGKPLAVSGKAVALLKAAHIPLVTSEKDEIKYGLFIAENLDKLKSNFKKGIIIQRFWTRLPIDPDAEESPTPLDIVIEG</sequence>
<dbReference type="Proteomes" id="UP000716291">
    <property type="component" value="Unassembled WGS sequence"/>
</dbReference>
<gene>
    <name evidence="17" type="ORF">G6F64_006228</name>
</gene>
<keyword evidence="4 10" id="KW-0575">Peroxidase</keyword>
<comment type="cofactor">
    <cofactor evidence="1 10 12">
        <name>heme</name>
        <dbReference type="ChEBI" id="CHEBI:30413"/>
    </cofactor>
</comment>
<evidence type="ECO:0000256" key="14">
    <source>
        <dbReference type="RuleBase" id="RU000498"/>
    </source>
</evidence>
<keyword evidence="6 10" id="KW-0479">Metal-binding</keyword>
<evidence type="ECO:0000256" key="15">
    <source>
        <dbReference type="RuleBase" id="RU004142"/>
    </source>
</evidence>
<dbReference type="GO" id="GO:0006979">
    <property type="term" value="P:response to oxidative stress"/>
    <property type="evidence" value="ECO:0007669"/>
    <property type="project" value="InterPro"/>
</dbReference>
<evidence type="ECO:0000256" key="4">
    <source>
        <dbReference type="ARBA" id="ARBA00022559"/>
    </source>
</evidence>
<evidence type="ECO:0000256" key="12">
    <source>
        <dbReference type="PIRSR" id="PIRSR038927-2"/>
    </source>
</evidence>
<dbReference type="Gene3D" id="3.40.50.880">
    <property type="match status" value="1"/>
</dbReference>
<keyword evidence="18" id="KW-1185">Reference proteome</keyword>
<keyword evidence="5 10" id="KW-0349">Heme</keyword>
<dbReference type="PIRSF" id="PIRSF038927">
    <property type="entry name" value="Catalase_clade2"/>
    <property type="match status" value="1"/>
</dbReference>
<comment type="similarity">
    <text evidence="2 10 14">Belongs to the catalase family.</text>
</comment>
<dbReference type="InterPro" id="IPR018028">
    <property type="entry name" value="Catalase"/>
</dbReference>
<evidence type="ECO:0000256" key="5">
    <source>
        <dbReference type="ARBA" id="ARBA00022617"/>
    </source>
</evidence>
<dbReference type="SMART" id="SM01060">
    <property type="entry name" value="Catalase"/>
    <property type="match status" value="1"/>
</dbReference>
<evidence type="ECO:0000256" key="9">
    <source>
        <dbReference type="ARBA" id="ARBA00023324"/>
    </source>
</evidence>
<dbReference type="PRINTS" id="PR00067">
    <property type="entry name" value="CATALASE"/>
</dbReference>
<dbReference type="GO" id="GO:0042744">
    <property type="term" value="P:hydrogen peroxide catabolic process"/>
    <property type="evidence" value="ECO:0007669"/>
    <property type="project" value="UniProtKB-UniRule"/>
</dbReference>
<dbReference type="CDD" id="cd03132">
    <property type="entry name" value="GATase1_catalase"/>
    <property type="match status" value="1"/>
</dbReference>
<evidence type="ECO:0000256" key="7">
    <source>
        <dbReference type="ARBA" id="ARBA00023002"/>
    </source>
</evidence>
<feature type="binding site" description="axial binding residue" evidence="12">
    <location>
        <position position="359"/>
    </location>
    <ligand>
        <name>heme</name>
        <dbReference type="ChEBI" id="CHEBI:30413"/>
    </ligand>
    <ligandPart>
        <name>Fe</name>
        <dbReference type="ChEBI" id="CHEBI:18248"/>
    </ligandPart>
</feature>
<evidence type="ECO:0000256" key="10">
    <source>
        <dbReference type="PIRNR" id="PIRNR038927"/>
    </source>
</evidence>
<dbReference type="EC" id="1.11.1.6" evidence="3 10"/>
<comment type="function">
    <text evidence="10">Occurs in almost all aerobically respiring organisms and serves to protect cells from the toxic effects of hydrogen peroxide.</text>
</comment>
<dbReference type="InterPro" id="IPR043156">
    <property type="entry name" value="Catalase_clade2_helical"/>
</dbReference>
<dbReference type="SUPFAM" id="SSF56634">
    <property type="entry name" value="Heme-dependent catalase-like"/>
    <property type="match status" value="1"/>
</dbReference>
<proteinExistence type="inferred from homology"/>
<dbReference type="InterPro" id="IPR024712">
    <property type="entry name" value="Catalase_clade2"/>
</dbReference>
<organism evidence="17 18">
    <name type="scientific">Rhizopus oryzae</name>
    <name type="common">Mucormycosis agent</name>
    <name type="synonym">Rhizopus arrhizus var. delemar</name>
    <dbReference type="NCBI Taxonomy" id="64495"/>
    <lineage>
        <taxon>Eukaryota</taxon>
        <taxon>Fungi</taxon>
        <taxon>Fungi incertae sedis</taxon>
        <taxon>Mucoromycota</taxon>
        <taxon>Mucoromycotina</taxon>
        <taxon>Mucoromycetes</taxon>
        <taxon>Mucorales</taxon>
        <taxon>Mucorineae</taxon>
        <taxon>Rhizopodaceae</taxon>
        <taxon>Rhizopus</taxon>
    </lineage>
</organism>
<evidence type="ECO:0000313" key="17">
    <source>
        <dbReference type="EMBL" id="KAG1308194.1"/>
    </source>
</evidence>
<evidence type="ECO:0000256" key="8">
    <source>
        <dbReference type="ARBA" id="ARBA00023004"/>
    </source>
</evidence>
<dbReference type="InterPro" id="IPR041399">
    <property type="entry name" value="Catalase_large_C"/>
</dbReference>
<comment type="function">
    <text evidence="15">Catalyzes the degradation of hydrogen peroxide (H(2)O(2)) generated by peroxisomal oxidases to water and oxygen, thereby protecting cells from the toxic effects of hydrogen peroxide.</text>
</comment>
<dbReference type="Pfam" id="PF18011">
    <property type="entry name" value="Catalase_C"/>
    <property type="match status" value="1"/>
</dbReference>
<evidence type="ECO:0000256" key="13">
    <source>
        <dbReference type="PIRSR" id="PIRSR038927-4"/>
    </source>
</evidence>
<dbReference type="SUPFAM" id="SSF52317">
    <property type="entry name" value="Class I glutamine amidotransferase-like"/>
    <property type="match status" value="1"/>
</dbReference>
<dbReference type="PROSITE" id="PS00437">
    <property type="entry name" value="CATALASE_1"/>
    <property type="match status" value="1"/>
</dbReference>
<dbReference type="InterPro" id="IPR010582">
    <property type="entry name" value="Catalase_immune_responsive"/>
</dbReference>
<keyword evidence="7 10" id="KW-0560">Oxidoreductase</keyword>
<reference evidence="17" key="1">
    <citation type="journal article" date="2020" name="Microb. Genom.">
        <title>Genetic diversity of clinical and environmental Mucorales isolates obtained from an investigation of mucormycosis cases among solid organ transplant recipients.</title>
        <authorList>
            <person name="Nguyen M.H."/>
            <person name="Kaul D."/>
            <person name="Muto C."/>
            <person name="Cheng S.J."/>
            <person name="Richter R.A."/>
            <person name="Bruno V.M."/>
            <person name="Liu G."/>
            <person name="Beyhan S."/>
            <person name="Sundermann A.J."/>
            <person name="Mounaud S."/>
            <person name="Pasculle A.W."/>
            <person name="Nierman W.C."/>
            <person name="Driscoll E."/>
            <person name="Cumbie R."/>
            <person name="Clancy C.J."/>
            <person name="Dupont C.L."/>
        </authorList>
    </citation>
    <scope>NUCLEOTIDE SEQUENCE</scope>
    <source>
        <strain evidence="17">GL11</strain>
    </source>
</reference>
<dbReference type="InterPro" id="IPR024708">
    <property type="entry name" value="Catalase_AS"/>
</dbReference>
<evidence type="ECO:0000256" key="1">
    <source>
        <dbReference type="ARBA" id="ARBA00001971"/>
    </source>
</evidence>
<dbReference type="EMBL" id="JAANQT010000814">
    <property type="protein sequence ID" value="KAG1308194.1"/>
    <property type="molecule type" value="Genomic_DNA"/>
</dbReference>
<dbReference type="GO" id="GO:0046872">
    <property type="term" value="F:metal ion binding"/>
    <property type="evidence" value="ECO:0007669"/>
    <property type="project" value="UniProtKB-KW"/>
</dbReference>
<dbReference type="OrthoDB" id="6880011at2759"/>
<protein>
    <recommendedName>
        <fullName evidence="3 10">Catalase</fullName>
        <ecNumber evidence="3 10">1.11.1.6</ecNumber>
    </recommendedName>
</protein>
<dbReference type="InterPro" id="IPR011614">
    <property type="entry name" value="Catalase_core"/>
</dbReference>
<accession>A0A9P6X954</accession>
<name>A0A9P6X954_RHIOR</name>
<dbReference type="PROSITE" id="PS51402">
    <property type="entry name" value="CATALASE_3"/>
    <property type="match status" value="1"/>
</dbReference>
<comment type="catalytic activity">
    <reaction evidence="10 14">
        <text>2 H2O2 = O2 + 2 H2O</text>
        <dbReference type="Rhea" id="RHEA:20309"/>
        <dbReference type="ChEBI" id="CHEBI:15377"/>
        <dbReference type="ChEBI" id="CHEBI:15379"/>
        <dbReference type="ChEBI" id="CHEBI:16240"/>
        <dbReference type="EC" id="1.11.1.6"/>
    </reaction>
</comment>